<gene>
    <name evidence="4" type="ORF">V5O48_011902</name>
</gene>
<dbReference type="PROSITE" id="PS50137">
    <property type="entry name" value="DS_RBD"/>
    <property type="match status" value="1"/>
</dbReference>
<keyword evidence="5" id="KW-1185">Reference proteome</keyword>
<dbReference type="SUPFAM" id="SSF54768">
    <property type="entry name" value="dsRNA-binding domain-like"/>
    <property type="match status" value="1"/>
</dbReference>
<dbReference type="Gene3D" id="3.30.160.20">
    <property type="match status" value="1"/>
</dbReference>
<name>A0ABR3F4G2_9AGAR</name>
<proteinExistence type="predicted"/>
<protein>
    <recommendedName>
        <fullName evidence="3">DRBM domain-containing protein</fullName>
    </recommendedName>
</protein>
<sequence length="249" mass="26955">MSNSDIELVRQGSGLNLNTNIVVSVLAEFRDPEDTFNTVSRTAPGTSVPSSNPKLQYSPPHHQFGKETELPKASSESQGEPVFRNNEEEANEIDSQILAEQSLSRSLSAGVEPGVTGTNLVIALDASSGDVSDQTLHASLPDSPRQRGGADQGHVEILPSVQVAQSHNMLLGNTGYKKTRHYKTEFNNYCQGHNYTVGYSDAFTGPQTAGSWSCVVYVNNYQVGAGQHQTRMGAHQEAARRALEHFGQL</sequence>
<feature type="domain" description="DRBM" evidence="3">
    <location>
        <begin position="181"/>
        <end position="248"/>
    </location>
</feature>
<feature type="region of interest" description="Disordered" evidence="2">
    <location>
        <begin position="39"/>
        <end position="82"/>
    </location>
</feature>
<evidence type="ECO:0000256" key="2">
    <source>
        <dbReference type="SAM" id="MobiDB-lite"/>
    </source>
</evidence>
<feature type="region of interest" description="Disordered" evidence="2">
    <location>
        <begin position="132"/>
        <end position="151"/>
    </location>
</feature>
<accession>A0ABR3F4G2</accession>
<evidence type="ECO:0000259" key="3">
    <source>
        <dbReference type="PROSITE" id="PS50137"/>
    </source>
</evidence>
<reference evidence="4 5" key="1">
    <citation type="submission" date="2024-02" db="EMBL/GenBank/DDBJ databases">
        <title>A draft genome for the cacao thread blight pathogen Marasmius crinis-equi.</title>
        <authorList>
            <person name="Cohen S.P."/>
            <person name="Baruah I.K."/>
            <person name="Amoako-Attah I."/>
            <person name="Bukari Y."/>
            <person name="Meinhardt L.W."/>
            <person name="Bailey B.A."/>
        </authorList>
    </citation>
    <scope>NUCLEOTIDE SEQUENCE [LARGE SCALE GENOMIC DNA]</scope>
    <source>
        <strain evidence="4 5">GH-76</strain>
    </source>
</reference>
<organism evidence="4 5">
    <name type="scientific">Marasmius crinis-equi</name>
    <dbReference type="NCBI Taxonomy" id="585013"/>
    <lineage>
        <taxon>Eukaryota</taxon>
        <taxon>Fungi</taxon>
        <taxon>Dikarya</taxon>
        <taxon>Basidiomycota</taxon>
        <taxon>Agaricomycotina</taxon>
        <taxon>Agaricomycetes</taxon>
        <taxon>Agaricomycetidae</taxon>
        <taxon>Agaricales</taxon>
        <taxon>Marasmiineae</taxon>
        <taxon>Marasmiaceae</taxon>
        <taxon>Marasmius</taxon>
    </lineage>
</organism>
<dbReference type="EMBL" id="JBAHYK010001001">
    <property type="protein sequence ID" value="KAL0570060.1"/>
    <property type="molecule type" value="Genomic_DNA"/>
</dbReference>
<evidence type="ECO:0000256" key="1">
    <source>
        <dbReference type="PROSITE-ProRule" id="PRU00266"/>
    </source>
</evidence>
<feature type="compositionally biased region" description="Polar residues" evidence="2">
    <location>
        <begin position="39"/>
        <end position="55"/>
    </location>
</feature>
<evidence type="ECO:0000313" key="4">
    <source>
        <dbReference type="EMBL" id="KAL0570060.1"/>
    </source>
</evidence>
<dbReference type="Proteomes" id="UP001465976">
    <property type="component" value="Unassembled WGS sequence"/>
</dbReference>
<comment type="caution">
    <text evidence="4">The sequence shown here is derived from an EMBL/GenBank/DDBJ whole genome shotgun (WGS) entry which is preliminary data.</text>
</comment>
<evidence type="ECO:0000313" key="5">
    <source>
        <dbReference type="Proteomes" id="UP001465976"/>
    </source>
</evidence>
<dbReference type="Pfam" id="PF00035">
    <property type="entry name" value="dsrm"/>
    <property type="match status" value="1"/>
</dbReference>
<keyword evidence="1" id="KW-0694">RNA-binding</keyword>
<dbReference type="InterPro" id="IPR014720">
    <property type="entry name" value="dsRBD_dom"/>
</dbReference>